<comment type="caution">
    <text evidence="10">The sequence shown here is derived from an EMBL/GenBank/DDBJ whole genome shotgun (WGS) entry which is preliminary data.</text>
</comment>
<dbReference type="Pfam" id="PF05922">
    <property type="entry name" value="Inhibitor_I9"/>
    <property type="match status" value="1"/>
</dbReference>
<feature type="domain" description="Peptidase S8/S53" evidence="8">
    <location>
        <begin position="503"/>
        <end position="559"/>
    </location>
</feature>
<keyword evidence="4 6" id="KW-0720">Serine protease</keyword>
<reference evidence="10 11" key="1">
    <citation type="submission" date="2020-04" db="EMBL/GenBank/DDBJ databases">
        <title>Draft genome of Pyxidicoccus fallax type strain.</title>
        <authorList>
            <person name="Whitworth D.E."/>
        </authorList>
    </citation>
    <scope>NUCLEOTIDE SEQUENCE [LARGE SCALE GENOMIC DNA]</scope>
    <source>
        <strain evidence="10 11">DSM 14698</strain>
    </source>
</reference>
<dbReference type="Gene3D" id="3.40.50.200">
    <property type="entry name" value="Peptidase S8/S53 domain"/>
    <property type="match status" value="1"/>
</dbReference>
<keyword evidence="2 6" id="KW-0645">Protease</keyword>
<feature type="active site" description="Charge relay system" evidence="5 6">
    <location>
        <position position="220"/>
    </location>
</feature>
<evidence type="ECO:0000256" key="5">
    <source>
        <dbReference type="PIRSR" id="PIRSR615500-1"/>
    </source>
</evidence>
<dbReference type="InterPro" id="IPR010259">
    <property type="entry name" value="S8pro/Inhibitor_I9"/>
</dbReference>
<dbReference type="PROSITE" id="PS51257">
    <property type="entry name" value="PROKAR_LIPOPROTEIN"/>
    <property type="match status" value="1"/>
</dbReference>
<feature type="active site" description="Charge relay system" evidence="5 6">
    <location>
        <position position="181"/>
    </location>
</feature>
<protein>
    <submittedName>
        <fullName evidence="10">S8 family serine peptidase</fullName>
    </submittedName>
</protein>
<dbReference type="InterPro" id="IPR000209">
    <property type="entry name" value="Peptidase_S8/S53_dom"/>
</dbReference>
<dbReference type="Pfam" id="PF00082">
    <property type="entry name" value="Peptidase_S8"/>
    <property type="match status" value="2"/>
</dbReference>
<evidence type="ECO:0000256" key="4">
    <source>
        <dbReference type="ARBA" id="ARBA00022825"/>
    </source>
</evidence>
<feature type="domain" description="Inhibitor I9" evidence="9">
    <location>
        <begin position="86"/>
        <end position="119"/>
    </location>
</feature>
<dbReference type="PROSITE" id="PS51892">
    <property type="entry name" value="SUBTILASE"/>
    <property type="match status" value="1"/>
</dbReference>
<evidence type="ECO:0000256" key="3">
    <source>
        <dbReference type="ARBA" id="ARBA00022801"/>
    </source>
</evidence>
<evidence type="ECO:0000259" key="9">
    <source>
        <dbReference type="Pfam" id="PF05922"/>
    </source>
</evidence>
<dbReference type="PANTHER" id="PTHR43806">
    <property type="entry name" value="PEPTIDASE S8"/>
    <property type="match status" value="1"/>
</dbReference>
<organism evidence="10 11">
    <name type="scientific">Pyxidicoccus fallax</name>
    <dbReference type="NCBI Taxonomy" id="394095"/>
    <lineage>
        <taxon>Bacteria</taxon>
        <taxon>Pseudomonadati</taxon>
        <taxon>Myxococcota</taxon>
        <taxon>Myxococcia</taxon>
        <taxon>Myxococcales</taxon>
        <taxon>Cystobacterineae</taxon>
        <taxon>Myxococcaceae</taxon>
        <taxon>Pyxidicoccus</taxon>
    </lineage>
</organism>
<dbReference type="RefSeq" id="WP_169345991.1">
    <property type="nucleotide sequence ID" value="NZ_JABBJJ010000075.1"/>
</dbReference>
<dbReference type="InterPro" id="IPR015500">
    <property type="entry name" value="Peptidase_S8_subtilisin-rel"/>
</dbReference>
<evidence type="ECO:0000259" key="8">
    <source>
        <dbReference type="Pfam" id="PF00082"/>
    </source>
</evidence>
<dbReference type="GO" id="GO:0006508">
    <property type="term" value="P:proteolysis"/>
    <property type="evidence" value="ECO:0007669"/>
    <property type="project" value="UniProtKB-KW"/>
</dbReference>
<accession>A0A848LHI6</accession>
<dbReference type="PROSITE" id="PS00138">
    <property type="entry name" value="SUBTILASE_SER"/>
    <property type="match status" value="1"/>
</dbReference>
<dbReference type="InterPro" id="IPR022398">
    <property type="entry name" value="Peptidase_S8_His-AS"/>
</dbReference>
<evidence type="ECO:0000256" key="7">
    <source>
        <dbReference type="RuleBase" id="RU003355"/>
    </source>
</evidence>
<dbReference type="PANTHER" id="PTHR43806:SF11">
    <property type="entry name" value="CEREVISIN-RELATED"/>
    <property type="match status" value="1"/>
</dbReference>
<dbReference type="AlphaFoldDB" id="A0A848LHI6"/>
<dbReference type="CDD" id="cd00538">
    <property type="entry name" value="PA"/>
    <property type="match status" value="1"/>
</dbReference>
<dbReference type="EMBL" id="JABBJJ010000075">
    <property type="protein sequence ID" value="NMO16701.1"/>
    <property type="molecule type" value="Genomic_DNA"/>
</dbReference>
<dbReference type="PROSITE" id="PS00137">
    <property type="entry name" value="SUBTILASE_HIS"/>
    <property type="match status" value="1"/>
</dbReference>
<feature type="active site" description="Charge relay system" evidence="5 6">
    <location>
        <position position="511"/>
    </location>
</feature>
<evidence type="ECO:0000256" key="1">
    <source>
        <dbReference type="ARBA" id="ARBA00011073"/>
    </source>
</evidence>
<evidence type="ECO:0000256" key="2">
    <source>
        <dbReference type="ARBA" id="ARBA00022670"/>
    </source>
</evidence>
<name>A0A848LHI6_9BACT</name>
<dbReference type="InterPro" id="IPR036852">
    <property type="entry name" value="Peptidase_S8/S53_dom_sf"/>
</dbReference>
<evidence type="ECO:0000256" key="6">
    <source>
        <dbReference type="PROSITE-ProRule" id="PRU01240"/>
    </source>
</evidence>
<dbReference type="SUPFAM" id="SSF54897">
    <property type="entry name" value="Protease propeptides/inhibitors"/>
    <property type="match status" value="1"/>
</dbReference>
<dbReference type="Gene3D" id="3.30.70.80">
    <property type="entry name" value="Peptidase S8 propeptide/proteinase inhibitor I9"/>
    <property type="match status" value="1"/>
</dbReference>
<dbReference type="InterPro" id="IPR037045">
    <property type="entry name" value="S8pro/Inhibitor_I9_sf"/>
</dbReference>
<feature type="domain" description="Peptidase S8/S53" evidence="8">
    <location>
        <begin position="172"/>
        <end position="372"/>
    </location>
</feature>
<dbReference type="PROSITE" id="PS00136">
    <property type="entry name" value="SUBTILASE_ASP"/>
    <property type="match status" value="1"/>
</dbReference>
<dbReference type="InterPro" id="IPR023827">
    <property type="entry name" value="Peptidase_S8_Asp-AS"/>
</dbReference>
<proteinExistence type="inferred from homology"/>
<dbReference type="GO" id="GO:0005615">
    <property type="term" value="C:extracellular space"/>
    <property type="evidence" value="ECO:0007669"/>
    <property type="project" value="TreeGrafter"/>
</dbReference>
<dbReference type="PRINTS" id="PR00723">
    <property type="entry name" value="SUBTILISIN"/>
</dbReference>
<dbReference type="InterPro" id="IPR023828">
    <property type="entry name" value="Peptidase_S8_Ser-AS"/>
</dbReference>
<keyword evidence="3 6" id="KW-0378">Hydrolase</keyword>
<gene>
    <name evidence="10" type="ORF">HG543_17810</name>
</gene>
<keyword evidence="11" id="KW-1185">Reference proteome</keyword>
<dbReference type="Gene3D" id="3.50.30.30">
    <property type="match status" value="1"/>
</dbReference>
<evidence type="ECO:0000313" key="11">
    <source>
        <dbReference type="Proteomes" id="UP000518300"/>
    </source>
</evidence>
<dbReference type="GO" id="GO:0004252">
    <property type="term" value="F:serine-type endopeptidase activity"/>
    <property type="evidence" value="ECO:0007669"/>
    <property type="project" value="UniProtKB-UniRule"/>
</dbReference>
<sequence length="574" mass="59502">MNRWGLVGLMALAACAPENTLYTEAQGGACPGVTAGALTDEARALTAPSLPLDDGREPFIIRYRDDGVSAASRVRQFGGQVTATFRSVPAVAARLSSREREALAKDPSVESIEPDQVWHSLGAATAPALSFASAAARGRIPGGYAGGLRQVQANEVWDLDEDGQPDPGRPTGAGTRVCIIDSGLDMEHPSLRQAVVASWDFLDGDTNTSDGVLGAWGSGHGTHVAGIVAARPGAPIKGMETGSLVGVAPGTELVIARVLDLNGRTQMSIVLAALEYCSAKKAKVASLSLGGGFASKTTLEAFQAAYDSGMLVVAASGNDGGQVVSYPASDPSVLAVGAVDDQGRRADFSSGGHELALVAPGVDVLSLFPRGLGGRSEVLELDANETQLMSRPLQYSPAGTKVAPLVDCGAGDSLESCKDSTCSGFIAYVRPGFLPIEQVMVNVMKQGAQAVIIGNEVVEGGLEIFSLPRRGRWVPAVTINQAGGTMLDRVLGYNVRVHVEPTDYTHMSGTSMSTPYVVGVAALLFSAHPSATPAQVREALVSTARDLGPVGHDEGYGHGMVQARRALESLSYLP</sequence>
<evidence type="ECO:0000313" key="10">
    <source>
        <dbReference type="EMBL" id="NMO16701.1"/>
    </source>
</evidence>
<dbReference type="SUPFAM" id="SSF52743">
    <property type="entry name" value="Subtilisin-like"/>
    <property type="match status" value="1"/>
</dbReference>
<dbReference type="InterPro" id="IPR050131">
    <property type="entry name" value="Peptidase_S8_subtilisin-like"/>
</dbReference>
<comment type="similarity">
    <text evidence="1 6 7">Belongs to the peptidase S8 family.</text>
</comment>
<dbReference type="Proteomes" id="UP000518300">
    <property type="component" value="Unassembled WGS sequence"/>
</dbReference>